<proteinExistence type="predicted"/>
<accession>A0AAP0L2U5</accession>
<comment type="caution">
    <text evidence="1">The sequence shown here is derived from an EMBL/GenBank/DDBJ whole genome shotgun (WGS) entry which is preliminary data.</text>
</comment>
<organism evidence="1 2">
    <name type="scientific">Stephania yunnanensis</name>
    <dbReference type="NCBI Taxonomy" id="152371"/>
    <lineage>
        <taxon>Eukaryota</taxon>
        <taxon>Viridiplantae</taxon>
        <taxon>Streptophyta</taxon>
        <taxon>Embryophyta</taxon>
        <taxon>Tracheophyta</taxon>
        <taxon>Spermatophyta</taxon>
        <taxon>Magnoliopsida</taxon>
        <taxon>Ranunculales</taxon>
        <taxon>Menispermaceae</taxon>
        <taxon>Menispermoideae</taxon>
        <taxon>Cissampelideae</taxon>
        <taxon>Stephania</taxon>
    </lineage>
</organism>
<sequence length="78" mass="9314">MEKSNMISHPYQSGPERGSVYSARFRSGFRPRRRCSPLRVRRSSRRRCPLRLTEADLLYLCQQFFALKQKSSVQEYQK</sequence>
<name>A0AAP0L2U5_9MAGN</name>
<evidence type="ECO:0000313" key="2">
    <source>
        <dbReference type="Proteomes" id="UP001420932"/>
    </source>
</evidence>
<evidence type="ECO:0000313" key="1">
    <source>
        <dbReference type="EMBL" id="KAK9162905.1"/>
    </source>
</evidence>
<dbReference type="AlphaFoldDB" id="A0AAP0L2U5"/>
<gene>
    <name evidence="1" type="ORF">Syun_003807</name>
</gene>
<protein>
    <submittedName>
        <fullName evidence="1">Uncharacterized protein</fullName>
    </submittedName>
</protein>
<reference evidence="1 2" key="1">
    <citation type="submission" date="2024-01" db="EMBL/GenBank/DDBJ databases">
        <title>Genome assemblies of Stephania.</title>
        <authorList>
            <person name="Yang L."/>
        </authorList>
    </citation>
    <scope>NUCLEOTIDE SEQUENCE [LARGE SCALE GENOMIC DNA]</scope>
    <source>
        <strain evidence="1">YNDBR</strain>
        <tissue evidence="1">Leaf</tissue>
    </source>
</reference>
<dbReference type="EMBL" id="JBBNAF010000002">
    <property type="protein sequence ID" value="KAK9162905.1"/>
    <property type="molecule type" value="Genomic_DNA"/>
</dbReference>
<dbReference type="Proteomes" id="UP001420932">
    <property type="component" value="Unassembled WGS sequence"/>
</dbReference>
<keyword evidence="2" id="KW-1185">Reference proteome</keyword>